<protein>
    <submittedName>
        <fullName evidence="2">Uncharacterized protein</fullName>
    </submittedName>
</protein>
<dbReference type="SUPFAM" id="SSF48452">
    <property type="entry name" value="TPR-like"/>
    <property type="match status" value="1"/>
</dbReference>
<dbReference type="EMBL" id="CP000230">
    <property type="protein sequence ID" value="ABC22450.1"/>
    <property type="molecule type" value="Genomic_DNA"/>
</dbReference>
<accession>Q2RTU5</accession>
<dbReference type="PATRIC" id="fig|269796.9.peg.1726"/>
<organism evidence="2 3">
    <name type="scientific">Rhodospirillum rubrum (strain ATCC 11170 / ATH 1.1.1 / DSM 467 / LMG 4362 / NCIMB 8255 / S1)</name>
    <dbReference type="NCBI Taxonomy" id="269796"/>
    <lineage>
        <taxon>Bacteria</taxon>
        <taxon>Pseudomonadati</taxon>
        <taxon>Pseudomonadota</taxon>
        <taxon>Alphaproteobacteria</taxon>
        <taxon>Rhodospirillales</taxon>
        <taxon>Rhodospirillaceae</taxon>
        <taxon>Rhodospirillum</taxon>
    </lineage>
</organism>
<evidence type="ECO:0000256" key="1">
    <source>
        <dbReference type="SAM" id="MobiDB-lite"/>
    </source>
</evidence>
<evidence type="ECO:0000313" key="2">
    <source>
        <dbReference type="EMBL" id="ABC22450.1"/>
    </source>
</evidence>
<dbReference type="Proteomes" id="UP000001929">
    <property type="component" value="Chromosome"/>
</dbReference>
<sequence>MRGEGRRIGAMSETPEIPGSGYRTGEALLRAGDIAGAITAFRGHLAASPDDALGWFALGSALFFAQRWEETRAAYARAAAIDRAYTLGGLLRPGDVETALDPAPFLGQLPEMSMIIPPAHSGPLAVVGCDSAYFLDFGAALALSMDKAAPGWGLHLHLIAPTTPALDLLERLIGGLRAITLSFSLEHLPPALRAPEAQRTYLACLRFMRLPAILDEQQARAGRVPVVVLDADSLMCKPLLGPDDWRPPGPEGGWRAGWDVALKDSGLFPLGPLWRYSASCVGLAPTDEARAFAAHVATLLARQALTVNGLGWMIDQFALAVAIAARQTQSPAFRLGDWPDRLYRLYENPPDAALWSFCSQSKYDDRLYRDMVRLLLAEMG</sequence>
<dbReference type="STRING" id="269796.Rru_A1650"/>
<reference evidence="2 3" key="1">
    <citation type="journal article" date="2011" name="Stand. Genomic Sci.">
        <title>Complete genome sequence of Rhodospirillum rubrum type strain (S1).</title>
        <authorList>
            <person name="Munk A.C."/>
            <person name="Copeland A."/>
            <person name="Lucas S."/>
            <person name="Lapidus A."/>
            <person name="Del Rio T.G."/>
            <person name="Barry K."/>
            <person name="Detter J.C."/>
            <person name="Hammon N."/>
            <person name="Israni S."/>
            <person name="Pitluck S."/>
            <person name="Brettin T."/>
            <person name="Bruce D."/>
            <person name="Han C."/>
            <person name="Tapia R."/>
            <person name="Gilna P."/>
            <person name="Schmutz J."/>
            <person name="Larimer F."/>
            <person name="Land M."/>
            <person name="Kyrpides N.C."/>
            <person name="Mavromatis K."/>
            <person name="Richardson P."/>
            <person name="Rohde M."/>
            <person name="Goker M."/>
            <person name="Klenk H.P."/>
            <person name="Zhang Y."/>
            <person name="Roberts G.P."/>
            <person name="Reslewic S."/>
            <person name="Schwartz D.C."/>
        </authorList>
    </citation>
    <scope>NUCLEOTIDE SEQUENCE [LARGE SCALE GENOMIC DNA]</scope>
    <source>
        <strain evidence="3">ATCC 11170 / ATH 1.1.1 / DSM 467 / LMG 4362 / NCIMB 8255 / S1</strain>
    </source>
</reference>
<name>Q2RTU5_RHORT</name>
<dbReference type="AlphaFoldDB" id="Q2RTU5"/>
<keyword evidence="3" id="KW-1185">Reference proteome</keyword>
<dbReference type="EnsemblBacteria" id="ABC22450">
    <property type="protein sequence ID" value="ABC22450"/>
    <property type="gene ID" value="Rru_A1650"/>
</dbReference>
<dbReference type="Gene3D" id="1.25.40.10">
    <property type="entry name" value="Tetratricopeptide repeat domain"/>
    <property type="match status" value="1"/>
</dbReference>
<dbReference type="KEGG" id="rru:Rru_A1650"/>
<dbReference type="InterPro" id="IPR011990">
    <property type="entry name" value="TPR-like_helical_dom_sf"/>
</dbReference>
<feature type="region of interest" description="Disordered" evidence="1">
    <location>
        <begin position="1"/>
        <end position="22"/>
    </location>
</feature>
<evidence type="ECO:0000313" key="3">
    <source>
        <dbReference type="Proteomes" id="UP000001929"/>
    </source>
</evidence>
<dbReference type="HOGENOM" id="CLU_727368_0_0_5"/>
<proteinExistence type="predicted"/>
<gene>
    <name evidence="2" type="ordered locus">Rru_A1650</name>
</gene>
<dbReference type="eggNOG" id="COG0457">
    <property type="taxonomic scope" value="Bacteria"/>
</dbReference>